<evidence type="ECO:0000256" key="1">
    <source>
        <dbReference type="SAM" id="MobiDB-lite"/>
    </source>
</evidence>
<dbReference type="EMBL" id="JAHRIQ010000364">
    <property type="protein sequence ID" value="MEQ2220489.1"/>
    <property type="molecule type" value="Genomic_DNA"/>
</dbReference>
<feature type="compositionally biased region" description="Basic residues" evidence="1">
    <location>
        <begin position="54"/>
        <end position="67"/>
    </location>
</feature>
<evidence type="ECO:0000313" key="2">
    <source>
        <dbReference type="EMBL" id="MEQ2220489.1"/>
    </source>
</evidence>
<proteinExistence type="predicted"/>
<evidence type="ECO:0000313" key="3">
    <source>
        <dbReference type="Proteomes" id="UP001482620"/>
    </source>
</evidence>
<keyword evidence="3" id="KW-1185">Reference proteome</keyword>
<comment type="caution">
    <text evidence="2">The sequence shown here is derived from an EMBL/GenBank/DDBJ whole genome shotgun (WGS) entry which is preliminary data.</text>
</comment>
<gene>
    <name evidence="2" type="ORF">ILYODFUR_006037</name>
</gene>
<name>A0ABV0SIU8_9TELE</name>
<feature type="region of interest" description="Disordered" evidence="1">
    <location>
        <begin position="1"/>
        <end position="75"/>
    </location>
</feature>
<accession>A0ABV0SIU8</accession>
<protein>
    <submittedName>
        <fullName evidence="2">Uncharacterized protein</fullName>
    </submittedName>
</protein>
<sequence>MDEPPPHPDPVSGPVPEGFMDEPPPHPDPVSGPVPEGFLDEEDAPSPPAVSRQLRCRTPRPRQRSQRSPHCNSELHRGFSWSVIGSYVASLLIAGSARAGRLNSGSAEKASGPAA</sequence>
<reference evidence="2 3" key="1">
    <citation type="submission" date="2021-06" db="EMBL/GenBank/DDBJ databases">
        <authorList>
            <person name="Palmer J.M."/>
        </authorList>
    </citation>
    <scope>NUCLEOTIDE SEQUENCE [LARGE SCALE GENOMIC DNA]</scope>
    <source>
        <strain evidence="3">if_2019</strain>
        <tissue evidence="2">Muscle</tissue>
    </source>
</reference>
<organism evidence="2 3">
    <name type="scientific">Ilyodon furcidens</name>
    <name type="common">goldbreast splitfin</name>
    <dbReference type="NCBI Taxonomy" id="33524"/>
    <lineage>
        <taxon>Eukaryota</taxon>
        <taxon>Metazoa</taxon>
        <taxon>Chordata</taxon>
        <taxon>Craniata</taxon>
        <taxon>Vertebrata</taxon>
        <taxon>Euteleostomi</taxon>
        <taxon>Actinopterygii</taxon>
        <taxon>Neopterygii</taxon>
        <taxon>Teleostei</taxon>
        <taxon>Neoteleostei</taxon>
        <taxon>Acanthomorphata</taxon>
        <taxon>Ovalentaria</taxon>
        <taxon>Atherinomorphae</taxon>
        <taxon>Cyprinodontiformes</taxon>
        <taxon>Goodeidae</taxon>
        <taxon>Ilyodon</taxon>
    </lineage>
</organism>
<dbReference type="Proteomes" id="UP001482620">
    <property type="component" value="Unassembled WGS sequence"/>
</dbReference>